<evidence type="ECO:0000259" key="16">
    <source>
        <dbReference type="PROSITE" id="PS50802"/>
    </source>
</evidence>
<organism evidence="17 18">
    <name type="scientific">Sinanodonta woodiana</name>
    <name type="common">Chinese pond mussel</name>
    <name type="synonym">Anodonta woodiana</name>
    <dbReference type="NCBI Taxonomy" id="1069815"/>
    <lineage>
        <taxon>Eukaryota</taxon>
        <taxon>Metazoa</taxon>
        <taxon>Spiralia</taxon>
        <taxon>Lophotrochozoa</taxon>
        <taxon>Mollusca</taxon>
        <taxon>Bivalvia</taxon>
        <taxon>Autobranchia</taxon>
        <taxon>Heteroconchia</taxon>
        <taxon>Palaeoheterodonta</taxon>
        <taxon>Unionida</taxon>
        <taxon>Unionoidea</taxon>
        <taxon>Unionidae</taxon>
        <taxon>Unioninae</taxon>
        <taxon>Sinanodonta</taxon>
    </lineage>
</organism>
<name>A0ABD3VQF6_SINWO</name>
<dbReference type="InterPro" id="IPR049768">
    <property type="entry name" value="ZRANB1_OTU"/>
</dbReference>
<keyword evidence="8 13" id="KW-0863">Zinc-finger</keyword>
<feature type="domain" description="RanBP2-type" evidence="15">
    <location>
        <begin position="66"/>
        <end position="95"/>
    </location>
</feature>
<feature type="compositionally biased region" description="Polar residues" evidence="14">
    <location>
        <begin position="198"/>
        <end position="211"/>
    </location>
</feature>
<dbReference type="PANTHER" id="PTHR13367:SF28">
    <property type="entry name" value="UBIQUITIN THIOESTERASE ZRANB1"/>
    <property type="match status" value="1"/>
</dbReference>
<keyword evidence="6" id="KW-0479">Metal-binding</keyword>
<dbReference type="GO" id="GO:0008270">
    <property type="term" value="F:zinc ion binding"/>
    <property type="evidence" value="ECO:0007669"/>
    <property type="project" value="UniProtKB-KW"/>
</dbReference>
<proteinExistence type="inferred from homology"/>
<evidence type="ECO:0000313" key="18">
    <source>
        <dbReference type="Proteomes" id="UP001634394"/>
    </source>
</evidence>
<feature type="domain" description="OTU" evidence="16">
    <location>
        <begin position="502"/>
        <end position="660"/>
    </location>
</feature>
<reference evidence="17 18" key="1">
    <citation type="submission" date="2024-11" db="EMBL/GenBank/DDBJ databases">
        <title>Chromosome-level genome assembly of the freshwater bivalve Anodonta woodiana.</title>
        <authorList>
            <person name="Chen X."/>
        </authorList>
    </citation>
    <scope>NUCLEOTIDE SEQUENCE [LARGE SCALE GENOMIC DNA]</scope>
    <source>
        <strain evidence="17">MN2024</strain>
        <tissue evidence="17">Gills</tissue>
    </source>
</reference>
<gene>
    <name evidence="17" type="ORF">ACJMK2_005138</name>
</gene>
<dbReference type="PROSITE" id="PS01358">
    <property type="entry name" value="ZF_RANBP2_1"/>
    <property type="match status" value="3"/>
</dbReference>
<feature type="compositionally biased region" description="Polar residues" evidence="14">
    <location>
        <begin position="239"/>
        <end position="251"/>
    </location>
</feature>
<feature type="domain" description="RanBP2-type" evidence="15">
    <location>
        <begin position="2"/>
        <end position="31"/>
    </location>
</feature>
<dbReference type="EC" id="3.4.19.12" evidence="3"/>
<feature type="compositionally biased region" description="Low complexity" evidence="14">
    <location>
        <begin position="255"/>
        <end position="272"/>
    </location>
</feature>
<evidence type="ECO:0000256" key="2">
    <source>
        <dbReference type="ARBA" id="ARBA00005865"/>
    </source>
</evidence>
<dbReference type="InterPro" id="IPR051346">
    <property type="entry name" value="OTU_Deubiquitinase"/>
</dbReference>
<dbReference type="Pfam" id="PF02338">
    <property type="entry name" value="OTU"/>
    <property type="match status" value="1"/>
</dbReference>
<keyword evidence="7" id="KW-0677">Repeat</keyword>
<comment type="similarity">
    <text evidence="2">Belongs to the peptidase C64 family.</text>
</comment>
<keyword evidence="18" id="KW-1185">Reference proteome</keyword>
<dbReference type="CDD" id="cd22767">
    <property type="entry name" value="OTU_ZRANB1"/>
    <property type="match status" value="1"/>
</dbReference>
<dbReference type="InterPro" id="IPR001876">
    <property type="entry name" value="Znf_RanBP2"/>
</dbReference>
<keyword evidence="12" id="KW-0862">Zinc</keyword>
<feature type="compositionally biased region" description="Low complexity" evidence="14">
    <location>
        <begin position="212"/>
        <end position="238"/>
    </location>
</feature>
<evidence type="ECO:0000256" key="12">
    <source>
        <dbReference type="ARBA" id="ARBA00022833"/>
    </source>
</evidence>
<dbReference type="Proteomes" id="UP001634394">
    <property type="component" value="Unassembled WGS sequence"/>
</dbReference>
<dbReference type="GO" id="GO:0004843">
    <property type="term" value="F:cysteine-type deubiquitinase activity"/>
    <property type="evidence" value="ECO:0007669"/>
    <property type="project" value="UniProtKB-EC"/>
</dbReference>
<dbReference type="PROSITE" id="PS50199">
    <property type="entry name" value="ZF_RANBP2_2"/>
    <property type="match status" value="3"/>
</dbReference>
<evidence type="ECO:0000256" key="9">
    <source>
        <dbReference type="ARBA" id="ARBA00022786"/>
    </source>
</evidence>
<keyword evidence="4" id="KW-0645">Protease</keyword>
<dbReference type="Gene3D" id="4.10.1060.10">
    <property type="entry name" value="Zinc finger, RanBP2-type"/>
    <property type="match status" value="3"/>
</dbReference>
<sequence>MNEGKWSCEYCTYANFPAAKECVMCFGPRPLQVITDLENSEQDIYKMAELSLSAPKKLKIEAPVCDEDKWSCQKCTYLNSRQAKRCVQCGGHKSLPRTSSHPDFPKKTLSIQVSEAGTGISGKTSTNQCSPKSPESSLQLANKQSTAFVRSTVKWVCKACTYENWPKSQKCIICGTPRLKKSNSLNGNELCSSNLEVQPVSSNIQDSKSSTSGQNSPKGNSGSNSPNNNRASPNNNQSRKASPVNNRNSHASVHGNKSGQNSPNSGSGSHQNRSGQSSPNSLRARENNDSNRTRTKGDSSDHRIEEGASAMDDNKTKENKLQNLRKCLRDMDHLWLQACEGVVDDDLHAVETYLTNGGDPGRALTKEEVLLLDRPSAFEAGYTLVHLALRFKTEDILAVLLTVPEISAKGFKRLPSYSCPDLDTKIRREISMSIRQRKGEFQCSYMTDCVTFALPAEIEDLPRDVTVVLFEELLDGDVEKELTEEGIINWNIDLIERLGSRLYALWNRTAGDCLLDSVLQATWGVLDVENMLRQTLSDTLKDTEMSFYPRWKEYESMQANMLNYSLDENQWQKDWTMLVNLAAQPGSSLDQLHIFALAHIFRRPIIVYGVKVIKSFRGENIGYVRFEGVYLPFLWEKSFCYKTPISLGYTRGHFSSLVPMEMVTDIPVGAGANIDNNGEDQITYLPLVDHEGSFLPIHFIKESEMGQEETIMRRWMDCCVTDDGLLVAVQNIGKRPPLVKEMIEKWLDHYRQQSSQLTETLPTQTFTSDWESDQE</sequence>
<dbReference type="AlphaFoldDB" id="A0ABD3VQF6"/>
<dbReference type="InterPro" id="IPR041294">
    <property type="entry name" value="AnkUBD"/>
</dbReference>
<evidence type="ECO:0000256" key="8">
    <source>
        <dbReference type="ARBA" id="ARBA00022771"/>
    </source>
</evidence>
<dbReference type="Pfam" id="PF18418">
    <property type="entry name" value="AnkUBD"/>
    <property type="match status" value="1"/>
</dbReference>
<evidence type="ECO:0000313" key="17">
    <source>
        <dbReference type="EMBL" id="KAL3863381.1"/>
    </source>
</evidence>
<evidence type="ECO:0000256" key="11">
    <source>
        <dbReference type="ARBA" id="ARBA00022807"/>
    </source>
</evidence>
<comment type="catalytic activity">
    <reaction evidence="1">
        <text>Thiol-dependent hydrolysis of ester, thioester, amide, peptide and isopeptide bonds formed by the C-terminal Gly of ubiquitin (a 76-residue protein attached to proteins as an intracellular targeting signal).</text>
        <dbReference type="EC" id="3.4.19.12"/>
    </reaction>
</comment>
<dbReference type="EMBL" id="JBJQND010000010">
    <property type="protein sequence ID" value="KAL3863381.1"/>
    <property type="molecule type" value="Genomic_DNA"/>
</dbReference>
<dbReference type="InterPro" id="IPR003323">
    <property type="entry name" value="OTU_dom"/>
</dbReference>
<feature type="region of interest" description="Disordered" evidence="14">
    <location>
        <begin position="117"/>
        <end position="137"/>
    </location>
</feature>
<comment type="caution">
    <text evidence="17">The sequence shown here is derived from an EMBL/GenBank/DDBJ whole genome shotgun (WGS) entry which is preliminary data.</text>
</comment>
<dbReference type="GO" id="GO:0006508">
    <property type="term" value="P:proteolysis"/>
    <property type="evidence" value="ECO:0007669"/>
    <property type="project" value="UniProtKB-KW"/>
</dbReference>
<evidence type="ECO:0000256" key="10">
    <source>
        <dbReference type="ARBA" id="ARBA00022801"/>
    </source>
</evidence>
<dbReference type="SUPFAM" id="SSF90209">
    <property type="entry name" value="Ran binding protein zinc finger-like"/>
    <property type="match status" value="2"/>
</dbReference>
<feature type="compositionally biased region" description="Basic and acidic residues" evidence="14">
    <location>
        <begin position="283"/>
        <end position="317"/>
    </location>
</feature>
<dbReference type="GO" id="GO:0016055">
    <property type="term" value="P:Wnt signaling pathway"/>
    <property type="evidence" value="ECO:0007669"/>
    <property type="project" value="UniProtKB-KW"/>
</dbReference>
<evidence type="ECO:0000256" key="4">
    <source>
        <dbReference type="ARBA" id="ARBA00022670"/>
    </source>
</evidence>
<evidence type="ECO:0000256" key="7">
    <source>
        <dbReference type="ARBA" id="ARBA00022737"/>
    </source>
</evidence>
<dbReference type="InterPro" id="IPR036443">
    <property type="entry name" value="Znf_RanBP2_sf"/>
</dbReference>
<protein>
    <recommendedName>
        <fullName evidence="3">ubiquitinyl hydrolase 1</fullName>
        <ecNumber evidence="3">3.4.19.12</ecNumber>
    </recommendedName>
</protein>
<evidence type="ECO:0000256" key="13">
    <source>
        <dbReference type="PROSITE-ProRule" id="PRU00322"/>
    </source>
</evidence>
<evidence type="ECO:0000256" key="3">
    <source>
        <dbReference type="ARBA" id="ARBA00012759"/>
    </source>
</evidence>
<evidence type="ECO:0000256" key="1">
    <source>
        <dbReference type="ARBA" id="ARBA00000707"/>
    </source>
</evidence>
<dbReference type="Gene3D" id="1.25.40.560">
    <property type="match status" value="1"/>
</dbReference>
<evidence type="ECO:0000256" key="14">
    <source>
        <dbReference type="SAM" id="MobiDB-lite"/>
    </source>
</evidence>
<evidence type="ECO:0000256" key="6">
    <source>
        <dbReference type="ARBA" id="ARBA00022723"/>
    </source>
</evidence>
<dbReference type="Pfam" id="PF00641">
    <property type="entry name" value="Zn_ribbon_RanBP"/>
    <property type="match status" value="3"/>
</dbReference>
<feature type="region of interest" description="Disordered" evidence="14">
    <location>
        <begin position="198"/>
        <end position="317"/>
    </location>
</feature>
<keyword evidence="10" id="KW-0378">Hydrolase</keyword>
<dbReference type="PROSITE" id="PS50802">
    <property type="entry name" value="OTU"/>
    <property type="match status" value="1"/>
</dbReference>
<dbReference type="SMART" id="SM00547">
    <property type="entry name" value="ZnF_RBZ"/>
    <property type="match status" value="3"/>
</dbReference>
<keyword evidence="5" id="KW-0879">Wnt signaling pathway</keyword>
<keyword evidence="11" id="KW-0788">Thiol protease</keyword>
<evidence type="ECO:0000256" key="5">
    <source>
        <dbReference type="ARBA" id="ARBA00022687"/>
    </source>
</evidence>
<dbReference type="PANTHER" id="PTHR13367">
    <property type="entry name" value="UBIQUITIN THIOESTERASE"/>
    <property type="match status" value="1"/>
</dbReference>
<accession>A0ABD3VQF6</accession>
<evidence type="ECO:0000259" key="15">
    <source>
        <dbReference type="PROSITE" id="PS50199"/>
    </source>
</evidence>
<keyword evidence="9" id="KW-0833">Ubl conjugation pathway</keyword>
<feature type="domain" description="RanBP2-type" evidence="15">
    <location>
        <begin position="150"/>
        <end position="180"/>
    </location>
</feature>